<sequence>MAAIKRNRFPAMLKTNTGLPVPAVARSTDANVLRMSTNRFHLAAFTTASQRSKAGRSGGCRRIHSLTVRGFTTCTLPKWHQMPKY</sequence>
<feature type="non-terminal residue" evidence="1">
    <location>
        <position position="85"/>
    </location>
</feature>
<dbReference type="EMBL" id="UINC01014304">
    <property type="protein sequence ID" value="SVA61106.1"/>
    <property type="molecule type" value="Genomic_DNA"/>
</dbReference>
<accession>A0A381X8M1</accession>
<proteinExistence type="predicted"/>
<reference evidence="1" key="1">
    <citation type="submission" date="2018-05" db="EMBL/GenBank/DDBJ databases">
        <authorList>
            <person name="Lanie J.A."/>
            <person name="Ng W.-L."/>
            <person name="Kazmierczak K.M."/>
            <person name="Andrzejewski T.M."/>
            <person name="Davidsen T.M."/>
            <person name="Wayne K.J."/>
            <person name="Tettelin H."/>
            <person name="Glass J.I."/>
            <person name="Rusch D."/>
            <person name="Podicherti R."/>
            <person name="Tsui H.-C.T."/>
            <person name="Winkler M.E."/>
        </authorList>
    </citation>
    <scope>NUCLEOTIDE SEQUENCE</scope>
</reference>
<dbReference type="AlphaFoldDB" id="A0A381X8M1"/>
<protein>
    <submittedName>
        <fullName evidence="1">Uncharacterized protein</fullName>
    </submittedName>
</protein>
<name>A0A381X8M1_9ZZZZ</name>
<evidence type="ECO:0000313" key="1">
    <source>
        <dbReference type="EMBL" id="SVA61106.1"/>
    </source>
</evidence>
<organism evidence="1">
    <name type="scientific">marine metagenome</name>
    <dbReference type="NCBI Taxonomy" id="408172"/>
    <lineage>
        <taxon>unclassified sequences</taxon>
        <taxon>metagenomes</taxon>
        <taxon>ecological metagenomes</taxon>
    </lineage>
</organism>
<gene>
    <name evidence="1" type="ORF">METZ01_LOCUS113960</name>
</gene>